<proteinExistence type="predicted"/>
<keyword evidence="1" id="KW-0732">Signal</keyword>
<reference evidence="2" key="1">
    <citation type="submission" date="2014-11" db="EMBL/GenBank/DDBJ databases">
        <authorList>
            <person name="Amaro Gonzalez C."/>
        </authorList>
    </citation>
    <scope>NUCLEOTIDE SEQUENCE</scope>
</reference>
<dbReference type="AlphaFoldDB" id="A0A0E9RR21"/>
<reference evidence="2" key="2">
    <citation type="journal article" date="2015" name="Fish Shellfish Immunol.">
        <title>Early steps in the European eel (Anguilla anguilla)-Vibrio vulnificus interaction in the gills: Role of the RtxA13 toxin.</title>
        <authorList>
            <person name="Callol A."/>
            <person name="Pajuelo D."/>
            <person name="Ebbesson L."/>
            <person name="Teles M."/>
            <person name="MacKenzie S."/>
            <person name="Amaro C."/>
        </authorList>
    </citation>
    <scope>NUCLEOTIDE SEQUENCE</scope>
</reference>
<feature type="chain" id="PRO_5002432025" evidence="1">
    <location>
        <begin position="20"/>
        <end position="57"/>
    </location>
</feature>
<sequence>MQASHPIFLIFNEVVLFLAVGLEQFQNQHIVFDFIPCSKSSLFPDGDGSHLKLSYSK</sequence>
<organism evidence="2">
    <name type="scientific">Anguilla anguilla</name>
    <name type="common">European freshwater eel</name>
    <name type="synonym">Muraena anguilla</name>
    <dbReference type="NCBI Taxonomy" id="7936"/>
    <lineage>
        <taxon>Eukaryota</taxon>
        <taxon>Metazoa</taxon>
        <taxon>Chordata</taxon>
        <taxon>Craniata</taxon>
        <taxon>Vertebrata</taxon>
        <taxon>Euteleostomi</taxon>
        <taxon>Actinopterygii</taxon>
        <taxon>Neopterygii</taxon>
        <taxon>Teleostei</taxon>
        <taxon>Anguilliformes</taxon>
        <taxon>Anguillidae</taxon>
        <taxon>Anguilla</taxon>
    </lineage>
</organism>
<feature type="signal peptide" evidence="1">
    <location>
        <begin position="1"/>
        <end position="19"/>
    </location>
</feature>
<evidence type="ECO:0000313" key="2">
    <source>
        <dbReference type="EMBL" id="JAH31646.1"/>
    </source>
</evidence>
<evidence type="ECO:0000256" key="1">
    <source>
        <dbReference type="SAM" id="SignalP"/>
    </source>
</evidence>
<accession>A0A0E9RR21</accession>
<name>A0A0E9RR21_ANGAN</name>
<dbReference type="EMBL" id="GBXM01076931">
    <property type="protein sequence ID" value="JAH31646.1"/>
    <property type="molecule type" value="Transcribed_RNA"/>
</dbReference>
<protein>
    <submittedName>
        <fullName evidence="2">Uncharacterized protein</fullName>
    </submittedName>
</protein>